<dbReference type="PANTHER" id="PTHR21428:SF11">
    <property type="entry name" value="MEDIATOR OF RNA POLYMERASE II TRANSCRIPTION SUBUNIT 7"/>
    <property type="match status" value="1"/>
</dbReference>
<dbReference type="GO" id="GO:0006357">
    <property type="term" value="P:regulation of transcription by RNA polymerase II"/>
    <property type="evidence" value="ECO:0007669"/>
    <property type="project" value="InterPro"/>
</dbReference>
<dbReference type="EMBL" id="JAOPGA020000861">
    <property type="protein sequence ID" value="KAL0482477.1"/>
    <property type="molecule type" value="Genomic_DNA"/>
</dbReference>
<dbReference type="InterPro" id="IPR037212">
    <property type="entry name" value="Med7/Med21-like"/>
</dbReference>
<dbReference type="GO" id="GO:0003712">
    <property type="term" value="F:transcription coregulator activity"/>
    <property type="evidence" value="ECO:0007669"/>
    <property type="project" value="InterPro"/>
</dbReference>
<gene>
    <name evidence="8" type="ORF">AKO1_011161</name>
</gene>
<dbReference type="Gene3D" id="6.10.140.200">
    <property type="match status" value="1"/>
</dbReference>
<keyword evidence="5 6" id="KW-0539">Nucleus</keyword>
<dbReference type="AlphaFoldDB" id="A0AAW2YYA4"/>
<dbReference type="SUPFAM" id="SSF140718">
    <property type="entry name" value="Mediator hinge subcomplex-like"/>
    <property type="match status" value="1"/>
</dbReference>
<reference evidence="8 9" key="1">
    <citation type="submission" date="2024-03" db="EMBL/GenBank/DDBJ databases">
        <title>The Acrasis kona genome and developmental transcriptomes reveal deep origins of eukaryotic multicellular pathways.</title>
        <authorList>
            <person name="Sheikh S."/>
            <person name="Fu C.-J."/>
            <person name="Brown M.W."/>
            <person name="Baldauf S.L."/>
        </authorList>
    </citation>
    <scope>NUCLEOTIDE SEQUENCE [LARGE SCALE GENOMIC DNA]</scope>
    <source>
        <strain evidence="8 9">ATCC MYA-3509</strain>
    </source>
</reference>
<evidence type="ECO:0000256" key="3">
    <source>
        <dbReference type="ARBA" id="ARBA00023015"/>
    </source>
</evidence>
<keyword evidence="4 6" id="KW-0804">Transcription</keyword>
<comment type="caution">
    <text evidence="8">The sequence shown here is derived from an EMBL/GenBank/DDBJ whole genome shotgun (WGS) entry which is preliminary data.</text>
</comment>
<comment type="subunit">
    <text evidence="6">Component of the Mediator complex.</text>
</comment>
<keyword evidence="9" id="KW-1185">Reference proteome</keyword>
<dbReference type="InterPro" id="IPR009244">
    <property type="entry name" value="Mediatior_Med7"/>
</dbReference>
<feature type="compositionally biased region" description="Basic and acidic residues" evidence="7">
    <location>
        <begin position="247"/>
        <end position="256"/>
    </location>
</feature>
<dbReference type="PANTHER" id="PTHR21428">
    <property type="entry name" value="MEDIATOR OF RNA POLYMERASE II TRANSCRIPTION SUBUNIT 7"/>
    <property type="match status" value="1"/>
</dbReference>
<evidence type="ECO:0000313" key="8">
    <source>
        <dbReference type="EMBL" id="KAL0482477.1"/>
    </source>
</evidence>
<dbReference type="InterPro" id="IPR044888">
    <property type="entry name" value="Mediatior_Med7_sf"/>
</dbReference>
<dbReference type="Pfam" id="PF05983">
    <property type="entry name" value="Med7"/>
    <property type="match status" value="1"/>
</dbReference>
<evidence type="ECO:0000256" key="5">
    <source>
        <dbReference type="ARBA" id="ARBA00023242"/>
    </source>
</evidence>
<proteinExistence type="inferred from homology"/>
<comment type="similarity">
    <text evidence="2 6">Belongs to the Mediator complex subunit 7 family.</text>
</comment>
<evidence type="ECO:0000256" key="2">
    <source>
        <dbReference type="ARBA" id="ARBA00009994"/>
    </source>
</evidence>
<feature type="region of interest" description="Disordered" evidence="7">
    <location>
        <begin position="208"/>
        <end position="263"/>
    </location>
</feature>
<accession>A0AAW2YYA4</accession>
<feature type="compositionally biased region" description="Acidic residues" evidence="7">
    <location>
        <begin position="236"/>
        <end position="246"/>
    </location>
</feature>
<evidence type="ECO:0000256" key="6">
    <source>
        <dbReference type="RuleBase" id="RU364060"/>
    </source>
</evidence>
<keyword evidence="6" id="KW-0010">Activator</keyword>
<evidence type="ECO:0000256" key="1">
    <source>
        <dbReference type="ARBA" id="ARBA00004123"/>
    </source>
</evidence>
<evidence type="ECO:0000256" key="4">
    <source>
        <dbReference type="ARBA" id="ARBA00023163"/>
    </source>
</evidence>
<dbReference type="GO" id="GO:0070847">
    <property type="term" value="C:core mediator complex"/>
    <property type="evidence" value="ECO:0007669"/>
    <property type="project" value="TreeGrafter"/>
</dbReference>
<dbReference type="Proteomes" id="UP001431209">
    <property type="component" value="Unassembled WGS sequence"/>
</dbReference>
<organism evidence="8 9">
    <name type="scientific">Acrasis kona</name>
    <dbReference type="NCBI Taxonomy" id="1008807"/>
    <lineage>
        <taxon>Eukaryota</taxon>
        <taxon>Discoba</taxon>
        <taxon>Heterolobosea</taxon>
        <taxon>Tetramitia</taxon>
        <taxon>Eutetramitia</taxon>
        <taxon>Acrasidae</taxon>
        <taxon>Acrasis</taxon>
    </lineage>
</organism>
<comment type="subcellular location">
    <subcellularLocation>
        <location evidence="1 6">Nucleus</location>
    </subcellularLocation>
</comment>
<protein>
    <recommendedName>
        <fullName evidence="6">Mediator of RNA polymerase II transcription subunit 7</fullName>
    </recommendedName>
</protein>
<keyword evidence="3 6" id="KW-0805">Transcription regulation</keyword>
<name>A0AAW2YYA4_9EUKA</name>
<comment type="function">
    <text evidence="6">Component of the Mediator complex, a coactivator involved in the regulated transcription of nearly all RNA polymerase II-dependent genes. Mediator functions as a bridge to convey information from gene-specific regulatory proteins to the basal RNA polymerase II transcription machinery.</text>
</comment>
<sequence length="284" mass="32773">MDKDNEEQDAEAQFVDVYPPPPIYYRLYGATSNVEPPPPPKPIENDSFQSFGQTLSVKDIIARPSDHNVKELFQEADQKTHVDRIRELKKMNRSLLFNYLELLNLLIETPTAKIEEDKELAIITETPEAPFQQTKKFAWEVKINQIQLIMINISYLLNSYRPHQSREQLIVILKEQLNRRQTATKIINDCVGKCCEVLKQAADVLDQNSAQEEPFNPVDNTNANNKKRKRSGDDMDHMDEDSSDNQEETKKPKDEIAETNIPQEITSLFQQIKLEVNNKSDTQS</sequence>
<evidence type="ECO:0000313" key="9">
    <source>
        <dbReference type="Proteomes" id="UP001431209"/>
    </source>
</evidence>
<evidence type="ECO:0000256" key="7">
    <source>
        <dbReference type="SAM" id="MobiDB-lite"/>
    </source>
</evidence>
<dbReference type="GO" id="GO:0016592">
    <property type="term" value="C:mediator complex"/>
    <property type="evidence" value="ECO:0007669"/>
    <property type="project" value="InterPro"/>
</dbReference>